<evidence type="ECO:0000259" key="12">
    <source>
        <dbReference type="Pfam" id="PF07715"/>
    </source>
</evidence>
<feature type="domain" description="TonB-dependent receptor-like beta-barrel" evidence="11">
    <location>
        <begin position="170"/>
        <end position="601"/>
    </location>
</feature>
<dbReference type="Proteomes" id="UP001225378">
    <property type="component" value="Chromosome"/>
</dbReference>
<keyword evidence="10" id="KW-0732">Signal</keyword>
<dbReference type="PANTHER" id="PTHR30069:SF27">
    <property type="entry name" value="BLL4766 PROTEIN"/>
    <property type="match status" value="1"/>
</dbReference>
<reference evidence="13 14" key="1">
    <citation type="journal article" date="2024" name="Microbiology">
        <title>Methylomarinum rosea sp. nov., a novel halophilic methanotrophic bacterium from the hypersaline Lake Elton.</title>
        <authorList>
            <person name="Suleimanov R.Z."/>
            <person name="Oshkin I.Y."/>
            <person name="Danilova O.V."/>
            <person name="Suzina N.E."/>
            <person name="Dedysh S.N."/>
        </authorList>
    </citation>
    <scope>NUCLEOTIDE SEQUENCE [LARGE SCALE GENOMIC DNA]</scope>
    <source>
        <strain evidence="13 14">Ch1-1</strain>
    </source>
</reference>
<evidence type="ECO:0000313" key="13">
    <source>
        <dbReference type="EMBL" id="XBS21310.1"/>
    </source>
</evidence>
<dbReference type="InterPro" id="IPR012910">
    <property type="entry name" value="Plug_dom"/>
</dbReference>
<evidence type="ECO:0000313" key="14">
    <source>
        <dbReference type="Proteomes" id="UP001225378"/>
    </source>
</evidence>
<evidence type="ECO:0000256" key="4">
    <source>
        <dbReference type="ARBA" id="ARBA00022692"/>
    </source>
</evidence>
<keyword evidence="5 9" id="KW-0798">TonB box</keyword>
<dbReference type="KEGG" id="mech:Q9L42_004070"/>
<dbReference type="GO" id="GO:0015344">
    <property type="term" value="F:siderophore uptake transmembrane transporter activity"/>
    <property type="evidence" value="ECO:0007669"/>
    <property type="project" value="TreeGrafter"/>
</dbReference>
<evidence type="ECO:0000259" key="11">
    <source>
        <dbReference type="Pfam" id="PF00593"/>
    </source>
</evidence>
<evidence type="ECO:0000256" key="1">
    <source>
        <dbReference type="ARBA" id="ARBA00004571"/>
    </source>
</evidence>
<keyword evidence="3 8" id="KW-1134">Transmembrane beta strand</keyword>
<dbReference type="RefSeq" id="WP_349432009.1">
    <property type="nucleotide sequence ID" value="NZ_CP157743.1"/>
</dbReference>
<keyword evidence="14" id="KW-1185">Reference proteome</keyword>
<keyword evidence="13" id="KW-0675">Receptor</keyword>
<dbReference type="EMBL" id="CP157743">
    <property type="protein sequence ID" value="XBS21310.1"/>
    <property type="molecule type" value="Genomic_DNA"/>
</dbReference>
<gene>
    <name evidence="13" type="ORF">Q9L42_004070</name>
</gene>
<dbReference type="InterPro" id="IPR036942">
    <property type="entry name" value="Beta-barrel_TonB_sf"/>
</dbReference>
<dbReference type="PANTHER" id="PTHR30069">
    <property type="entry name" value="TONB-DEPENDENT OUTER MEMBRANE RECEPTOR"/>
    <property type="match status" value="1"/>
</dbReference>
<keyword evidence="2 8" id="KW-0813">Transport</keyword>
<keyword evidence="6 8" id="KW-0472">Membrane</keyword>
<feature type="chain" id="PRO_5043784001" evidence="10">
    <location>
        <begin position="19"/>
        <end position="634"/>
    </location>
</feature>
<comment type="similarity">
    <text evidence="8 9">Belongs to the TonB-dependent receptor family.</text>
</comment>
<evidence type="ECO:0000256" key="6">
    <source>
        <dbReference type="ARBA" id="ARBA00023136"/>
    </source>
</evidence>
<dbReference type="SUPFAM" id="SSF56935">
    <property type="entry name" value="Porins"/>
    <property type="match status" value="1"/>
</dbReference>
<name>A0AAU7NW81_9GAMM</name>
<evidence type="ECO:0000256" key="3">
    <source>
        <dbReference type="ARBA" id="ARBA00022452"/>
    </source>
</evidence>
<keyword evidence="4 8" id="KW-0812">Transmembrane</keyword>
<feature type="signal peptide" evidence="10">
    <location>
        <begin position="1"/>
        <end position="18"/>
    </location>
</feature>
<accession>A0AAU7NW81</accession>
<comment type="subcellular location">
    <subcellularLocation>
        <location evidence="1 8">Cell outer membrane</location>
        <topology evidence="1 8">Multi-pass membrane protein</topology>
    </subcellularLocation>
</comment>
<keyword evidence="7 8" id="KW-0998">Cell outer membrane</keyword>
<protein>
    <submittedName>
        <fullName evidence="13">TonB-dependent receptor</fullName>
    </submittedName>
</protein>
<dbReference type="Gene3D" id="2.40.170.20">
    <property type="entry name" value="TonB-dependent receptor, beta-barrel domain"/>
    <property type="match status" value="1"/>
</dbReference>
<evidence type="ECO:0000256" key="2">
    <source>
        <dbReference type="ARBA" id="ARBA00022448"/>
    </source>
</evidence>
<evidence type="ECO:0000256" key="7">
    <source>
        <dbReference type="ARBA" id="ARBA00023237"/>
    </source>
</evidence>
<dbReference type="InterPro" id="IPR000531">
    <property type="entry name" value="Beta-barrel_TonB"/>
</dbReference>
<dbReference type="InterPro" id="IPR039426">
    <property type="entry name" value="TonB-dep_rcpt-like"/>
</dbReference>
<evidence type="ECO:0000256" key="10">
    <source>
        <dbReference type="SAM" id="SignalP"/>
    </source>
</evidence>
<evidence type="ECO:0000256" key="8">
    <source>
        <dbReference type="PROSITE-ProRule" id="PRU01360"/>
    </source>
</evidence>
<dbReference type="GO" id="GO:0009279">
    <property type="term" value="C:cell outer membrane"/>
    <property type="evidence" value="ECO:0007669"/>
    <property type="project" value="UniProtKB-SubCell"/>
</dbReference>
<dbReference type="Pfam" id="PF00593">
    <property type="entry name" value="TonB_dep_Rec_b-barrel"/>
    <property type="match status" value="1"/>
</dbReference>
<dbReference type="PROSITE" id="PS52016">
    <property type="entry name" value="TONB_DEPENDENT_REC_3"/>
    <property type="match status" value="1"/>
</dbReference>
<evidence type="ECO:0000256" key="5">
    <source>
        <dbReference type="ARBA" id="ARBA00023077"/>
    </source>
</evidence>
<dbReference type="Pfam" id="PF07715">
    <property type="entry name" value="Plug"/>
    <property type="match status" value="1"/>
</dbReference>
<dbReference type="GO" id="GO:0044718">
    <property type="term" value="P:siderophore transmembrane transport"/>
    <property type="evidence" value="ECO:0007669"/>
    <property type="project" value="TreeGrafter"/>
</dbReference>
<dbReference type="Gene3D" id="2.170.130.10">
    <property type="entry name" value="TonB-dependent receptor, plug domain"/>
    <property type="match status" value="1"/>
</dbReference>
<dbReference type="InterPro" id="IPR037066">
    <property type="entry name" value="Plug_dom_sf"/>
</dbReference>
<feature type="domain" description="TonB-dependent receptor plug" evidence="12">
    <location>
        <begin position="42"/>
        <end position="151"/>
    </location>
</feature>
<organism evidence="13 14">
    <name type="scientific">Methylomarinum roseum</name>
    <dbReference type="NCBI Taxonomy" id="3067653"/>
    <lineage>
        <taxon>Bacteria</taxon>
        <taxon>Pseudomonadati</taxon>
        <taxon>Pseudomonadota</taxon>
        <taxon>Gammaproteobacteria</taxon>
        <taxon>Methylococcales</taxon>
        <taxon>Methylococcaceae</taxon>
        <taxon>Methylomarinum</taxon>
    </lineage>
</organism>
<proteinExistence type="inferred from homology"/>
<sequence>MKRVAGVLTLFVSQASYAQDANDFFLDDAPAVLTATRLKQPLSRAPGAMTVIDKTMIKASGAKEIVELFRLVPGMQIGYKRKNLSSATYHGMSDEFSRGMQVLIDGHSIYNASFGGVHWDDYPLLIEDIERIEVIRGPNAATYGPNSFLGVINIITTHTSQDQGAHASFRAGSNDYYRSTARYAGTWNDLSYRFSYMHQQEDGLESVADSQLVDVLSTRFDYRLSENSALQYNFGYSADKSQTGGHGGLNDSVRNQRASRISQNLSWTHQFDMNEQLLVQLTHIRRDSVEPVRVGLTNLNNDTMSERLDFELQHTTQLFDDLRMVWGLGSRLDRTRLPFWLNTHDDKSNVLYRLFANFEWKFLEDFTLNLGALLEKNAYQNVDISPKAALNYLWSEQHSFRLIASKASRMPTIGEQHIDIRNTVPSILPFLVKTTGHLMPEEVYTLEFGHHGQFFDKTLTSDIKFSHQRFRRLTQITGFDVDPETGEPIFHYQTGDVATALNYEMQLDYRPNPETLLHMGYSWINIDGRPMALIDYGSSAPHHSANLLASYRFPQQWQASVGYYYQSAMTYLRSTEINQFQRLDLILQKSLKLTENQSLNLALIHQNVLGSKDEFTPGQHWSDQTFFEISYRFD</sequence>
<dbReference type="AlphaFoldDB" id="A0AAU7NW81"/>
<evidence type="ECO:0000256" key="9">
    <source>
        <dbReference type="RuleBase" id="RU003357"/>
    </source>
</evidence>